<organism evidence="1 2">
    <name type="scientific">Angiostrongylus cantonensis</name>
    <name type="common">Rat lungworm</name>
    <dbReference type="NCBI Taxonomy" id="6313"/>
    <lineage>
        <taxon>Eukaryota</taxon>
        <taxon>Metazoa</taxon>
        <taxon>Ecdysozoa</taxon>
        <taxon>Nematoda</taxon>
        <taxon>Chromadorea</taxon>
        <taxon>Rhabditida</taxon>
        <taxon>Rhabditina</taxon>
        <taxon>Rhabditomorpha</taxon>
        <taxon>Strongyloidea</taxon>
        <taxon>Metastrongylidae</taxon>
        <taxon>Angiostrongylus</taxon>
    </lineage>
</organism>
<dbReference type="InterPro" id="IPR036865">
    <property type="entry name" value="CRAL-TRIO_dom_sf"/>
</dbReference>
<dbReference type="SUPFAM" id="SSF52087">
    <property type="entry name" value="CRAL/TRIO domain"/>
    <property type="match status" value="1"/>
</dbReference>
<dbReference type="STRING" id="6313.A0A0K0D2B1"/>
<proteinExistence type="predicted"/>
<protein>
    <submittedName>
        <fullName evidence="2">CRAL-TRIO domain-containing protein</fullName>
    </submittedName>
</protein>
<dbReference type="WBParaSite" id="ACAC_0000420601-mRNA-1">
    <property type="protein sequence ID" value="ACAC_0000420601-mRNA-1"/>
    <property type="gene ID" value="ACAC_0000420601"/>
</dbReference>
<sequence>MNEIEVQAVEQLRREVTDPSSFRFSIMLDWRIVKLMVWLKFPRPSWKIGLQWCAEPTVNSDLLSTKYGRDYNLLRWAQGYEFDLEEASTQLRRHLKFRKFYDLDNADKIAEHDILNKYFPIGLVGETGKENTLLVIECAGRIDFAGILKSVQMSDFLIQRFRLQEKMLAAMNHLEEKNNKQASVVYILDLEGLKFDASLLGIVTGMTNCNRRISSHETKQLE</sequence>
<reference evidence="2" key="2">
    <citation type="submission" date="2017-02" db="UniProtKB">
        <authorList>
            <consortium name="WormBaseParasite"/>
        </authorList>
    </citation>
    <scope>IDENTIFICATION</scope>
</reference>
<dbReference type="Proteomes" id="UP000035642">
    <property type="component" value="Unassembled WGS sequence"/>
</dbReference>
<accession>A0A0K0D2B1</accession>
<dbReference type="InterPro" id="IPR053302">
    <property type="entry name" value="CRAL-TRIO_domain"/>
</dbReference>
<name>A0A0K0D2B1_ANGCA</name>
<dbReference type="PANTHER" id="PTHR47159">
    <property type="entry name" value="PROTEIN CBG07705-RELATED"/>
    <property type="match status" value="1"/>
</dbReference>
<evidence type="ECO:0000313" key="1">
    <source>
        <dbReference type="Proteomes" id="UP000035642"/>
    </source>
</evidence>
<dbReference type="Gene3D" id="3.40.525.10">
    <property type="entry name" value="CRAL-TRIO lipid binding domain"/>
    <property type="match status" value="1"/>
</dbReference>
<dbReference type="SUPFAM" id="SSF46938">
    <property type="entry name" value="CRAL/TRIO N-terminal domain"/>
    <property type="match status" value="1"/>
</dbReference>
<keyword evidence="1" id="KW-1185">Reference proteome</keyword>
<evidence type="ECO:0000313" key="2">
    <source>
        <dbReference type="WBParaSite" id="ACAC_0000420601-mRNA-1"/>
    </source>
</evidence>
<dbReference type="AlphaFoldDB" id="A0A0K0D2B1"/>
<dbReference type="InterPro" id="IPR036273">
    <property type="entry name" value="CRAL/TRIO_N_dom_sf"/>
</dbReference>
<dbReference type="PANTHER" id="PTHR47159:SF4">
    <property type="entry name" value="CRAL-TRIO DOMAIN-CONTAINING PROTEIN"/>
    <property type="match status" value="1"/>
</dbReference>
<reference evidence="1" key="1">
    <citation type="submission" date="2012-09" db="EMBL/GenBank/DDBJ databases">
        <authorList>
            <person name="Martin A.A."/>
        </authorList>
    </citation>
    <scope>NUCLEOTIDE SEQUENCE</scope>
</reference>